<dbReference type="AlphaFoldDB" id="A0A1M5B428"/>
<dbReference type="OrthoDB" id="9813230at2"/>
<dbReference type="STRING" id="871325.SAMN05444349_11759"/>
<reference evidence="1 2" key="1">
    <citation type="submission" date="2016-11" db="EMBL/GenBank/DDBJ databases">
        <authorList>
            <person name="Jaros S."/>
            <person name="Januszkiewicz K."/>
            <person name="Wedrychowicz H."/>
        </authorList>
    </citation>
    <scope>NUCLEOTIDE SEQUENCE [LARGE SCALE GENOMIC DNA]</scope>
    <source>
        <strain evidence="1 2">DSM 26883</strain>
    </source>
</reference>
<dbReference type="PANTHER" id="PTHR23416:SF78">
    <property type="entry name" value="LIPOPOLYSACCHARIDE BIOSYNTHESIS O-ACETYL TRANSFERASE WBBJ-RELATED"/>
    <property type="match status" value="1"/>
</dbReference>
<protein>
    <submittedName>
        <fullName evidence="1">Acetyltransferase (Isoleucine patch superfamily)</fullName>
    </submittedName>
</protein>
<dbReference type="InterPro" id="IPR011004">
    <property type="entry name" value="Trimer_LpxA-like_sf"/>
</dbReference>
<proteinExistence type="predicted"/>
<organism evidence="1 2">
    <name type="scientific">Bacteroides faecichinchillae</name>
    <dbReference type="NCBI Taxonomy" id="871325"/>
    <lineage>
        <taxon>Bacteria</taxon>
        <taxon>Pseudomonadati</taxon>
        <taxon>Bacteroidota</taxon>
        <taxon>Bacteroidia</taxon>
        <taxon>Bacteroidales</taxon>
        <taxon>Bacteroidaceae</taxon>
        <taxon>Bacteroides</taxon>
    </lineage>
</organism>
<keyword evidence="1" id="KW-0808">Transferase</keyword>
<gene>
    <name evidence="1" type="ORF">SAMN05444349_11759</name>
</gene>
<dbReference type="InterPro" id="IPR051159">
    <property type="entry name" value="Hexapeptide_acetyltransf"/>
</dbReference>
<dbReference type="RefSeq" id="WP_025075394.1">
    <property type="nucleotide sequence ID" value="NZ_FQVD01000017.1"/>
</dbReference>
<dbReference type="CDD" id="cd04647">
    <property type="entry name" value="LbH_MAT_like"/>
    <property type="match status" value="1"/>
</dbReference>
<dbReference type="GO" id="GO:0016740">
    <property type="term" value="F:transferase activity"/>
    <property type="evidence" value="ECO:0007669"/>
    <property type="project" value="UniProtKB-KW"/>
</dbReference>
<dbReference type="EMBL" id="FQVD01000017">
    <property type="protein sequence ID" value="SHF37166.1"/>
    <property type="molecule type" value="Genomic_DNA"/>
</dbReference>
<accession>A0A1M5B428</accession>
<dbReference type="PANTHER" id="PTHR23416">
    <property type="entry name" value="SIALIC ACID SYNTHASE-RELATED"/>
    <property type="match status" value="1"/>
</dbReference>
<dbReference type="Gene3D" id="2.160.10.10">
    <property type="entry name" value="Hexapeptide repeat proteins"/>
    <property type="match status" value="1"/>
</dbReference>
<keyword evidence="2" id="KW-1185">Reference proteome</keyword>
<dbReference type="Proteomes" id="UP000184436">
    <property type="component" value="Unassembled WGS sequence"/>
</dbReference>
<evidence type="ECO:0000313" key="2">
    <source>
        <dbReference type="Proteomes" id="UP000184436"/>
    </source>
</evidence>
<evidence type="ECO:0000313" key="1">
    <source>
        <dbReference type="EMBL" id="SHF37166.1"/>
    </source>
</evidence>
<dbReference type="SUPFAM" id="SSF51161">
    <property type="entry name" value="Trimeric LpxA-like enzymes"/>
    <property type="match status" value="1"/>
</dbReference>
<name>A0A1M5B428_9BACE</name>
<sequence length="224" mass="25033">MNLYVKYLLSLPKSVWFNFRHLPLRQAVKLPFYVRYGTRISVKGRIMIEDVNHIGMAMIVIGSHEADVSDPKHTTCLTVERGGELVFQHSAHIGLGTKIFVKHGARMYLGDNFAVSANSEFVCYKSMVMGRDIQFAWNCLVMDSDTHSIYGCNDAKKKINPDKEVRIDDKVWIGCRVTILKGTHLPSNCVVGATSFVSGSKFEPNSLIVGSPAKSVKHISGWEL</sequence>